<protein>
    <submittedName>
        <fullName evidence="1">Uncharacterized protein</fullName>
    </submittedName>
</protein>
<reference evidence="1 2" key="1">
    <citation type="submission" date="2016-10" db="EMBL/GenBank/DDBJ databases">
        <authorList>
            <person name="de Groot N.N."/>
        </authorList>
    </citation>
    <scope>NUCLEOTIDE SEQUENCE [LARGE SCALE GENOMIC DNA]</scope>
    <source>
        <strain evidence="1 2">CCUG 59231</strain>
    </source>
</reference>
<accession>A0A1I5SKA0</accession>
<sequence length="249" mass="27829">MAGIYITRGMSVSIPHFSLRISESGELEGDPITLHVQFDVCPTWIQIAKRHLDAALIAKVNRDAAWQGTDEVAKAQALEVEFEASMQAIMAAAIAWDAIYAVLREHVTIPPSTLEKWRNGRNGRTARYTQVAEVTRRAFSLTQEGASMLRGNLKQIYRYRDLAVHPSGKIEAPLLHPELNLGMEWRFVYFRAHNAELAVMAAAAMLWDLAHNAKSKDEKISAYQQTLAERLKEIFPDSAPTVPMSNSNA</sequence>
<evidence type="ECO:0000313" key="2">
    <source>
        <dbReference type="Proteomes" id="UP000182400"/>
    </source>
</evidence>
<proteinExistence type="predicted"/>
<dbReference type="Proteomes" id="UP000182400">
    <property type="component" value="Unassembled WGS sequence"/>
</dbReference>
<organism evidence="1 2">
    <name type="scientific">Ectopseudomonas composti</name>
    <dbReference type="NCBI Taxonomy" id="658457"/>
    <lineage>
        <taxon>Bacteria</taxon>
        <taxon>Pseudomonadati</taxon>
        <taxon>Pseudomonadota</taxon>
        <taxon>Gammaproteobacteria</taxon>
        <taxon>Pseudomonadales</taxon>
        <taxon>Pseudomonadaceae</taxon>
        <taxon>Ectopseudomonas</taxon>
    </lineage>
</organism>
<gene>
    <name evidence="1" type="ORF">SAMN05216601_12227</name>
</gene>
<dbReference type="OrthoDB" id="9204563at2"/>
<name>A0A1I5SKA0_9GAMM</name>
<evidence type="ECO:0000313" key="1">
    <source>
        <dbReference type="EMBL" id="SFP71139.1"/>
    </source>
</evidence>
<dbReference type="RefSeq" id="WP_139220793.1">
    <property type="nucleotide sequence ID" value="NZ_FOWP01000022.1"/>
</dbReference>
<dbReference type="AlphaFoldDB" id="A0A1I5SKA0"/>
<dbReference type="EMBL" id="FOWP01000022">
    <property type="protein sequence ID" value="SFP71139.1"/>
    <property type="molecule type" value="Genomic_DNA"/>
</dbReference>